<dbReference type="AlphaFoldDB" id="A0A6J4MZE8"/>
<sequence length="39" mass="4462">MQRICMQTRFLGIFFASPDSLTISRDRHLLLVSSAQPPK</sequence>
<name>A0A6J4MZE8_9CYAN</name>
<reference evidence="1" key="1">
    <citation type="submission" date="2020-02" db="EMBL/GenBank/DDBJ databases">
        <authorList>
            <person name="Meier V. D."/>
        </authorList>
    </citation>
    <scope>NUCLEOTIDE SEQUENCE</scope>
    <source>
        <strain evidence="1">AVDCRST_MAG84</strain>
    </source>
</reference>
<evidence type="ECO:0000313" key="1">
    <source>
        <dbReference type="EMBL" id="CAA9373249.1"/>
    </source>
</evidence>
<dbReference type="EMBL" id="CADCTZ010000959">
    <property type="protein sequence ID" value="CAA9373249.1"/>
    <property type="molecule type" value="Genomic_DNA"/>
</dbReference>
<organism evidence="1">
    <name type="scientific">uncultured Microcoleus sp</name>
    <dbReference type="NCBI Taxonomy" id="259945"/>
    <lineage>
        <taxon>Bacteria</taxon>
        <taxon>Bacillati</taxon>
        <taxon>Cyanobacteriota</taxon>
        <taxon>Cyanophyceae</taxon>
        <taxon>Oscillatoriophycideae</taxon>
        <taxon>Oscillatoriales</taxon>
        <taxon>Microcoleaceae</taxon>
        <taxon>Microcoleus</taxon>
        <taxon>environmental samples</taxon>
    </lineage>
</organism>
<accession>A0A6J4MZE8</accession>
<gene>
    <name evidence="1" type="ORF">AVDCRST_MAG84-4496</name>
</gene>
<protein>
    <submittedName>
        <fullName evidence="1">Uncharacterized protein</fullName>
    </submittedName>
</protein>
<proteinExistence type="predicted"/>